<feature type="chain" id="PRO_5044750449" description="UDP-glucuronosyltransferase" evidence="5">
    <location>
        <begin position="21"/>
        <end position="517"/>
    </location>
</feature>
<sequence length="517" mass="59188">MYLQLLFLTVLLLPICEVENANILAIFPFVEMSHFVMYKKVLEGLSARGHTIDVLGGISPSHEDSVPGITYIKMVDVAELEILEMTIKELRDFTAQSDMNFMFRIAAEPICSNVFNSTVVKNLRDSKKKYDLLLMEIFICNCFFGFAHTFKVPIVSMISSTDLPWGGYQLGNPDNPSYIPNYFEGLNPYESLNDRFWNTLTYLQTKLAHRWYIQAQNKISRDFFGQDLPDLNDIIANTSVLLVNSHFSINTARPTVPNFVEVGGLHIESPKPLDKELLDFIGQDRFIYFSFGSIANAALFEEDILQAIMDTFSETKYKVIWKANATQVEEKVKIAPNVFIRPWLPQLSVLCHPNISLFLTHSGLSGTQEATYCGVPMLCMPLFADQYQNCRNMINRKVAKTLNPVKMNKDELSATINELIEDPSYTKNAKILSEQFKDRPVPPLETAIYWVEYVIRHKGAPQLRSPANALNWYQYLLLDVIFISVLLCLVSLTCIYVIFKYLLNFLRRKKAKAHKKE</sequence>
<dbReference type="InterPro" id="IPR002213">
    <property type="entry name" value="UDP_glucos_trans"/>
</dbReference>
<dbReference type="Gene3D" id="3.40.50.2000">
    <property type="entry name" value="Glycogen Phosphorylase B"/>
    <property type="match status" value="1"/>
</dbReference>
<name>A0ABD2NWV5_9CUCU</name>
<dbReference type="FunFam" id="3.40.50.2000:FF:000021">
    <property type="entry name" value="UDP-glucuronosyltransferase"/>
    <property type="match status" value="1"/>
</dbReference>
<keyword evidence="7" id="KW-1185">Reference proteome</keyword>
<evidence type="ECO:0000313" key="7">
    <source>
        <dbReference type="Proteomes" id="UP001516400"/>
    </source>
</evidence>
<dbReference type="SUPFAM" id="SSF53756">
    <property type="entry name" value="UDP-Glycosyltransferase/glycogen phosphorylase"/>
    <property type="match status" value="1"/>
</dbReference>
<evidence type="ECO:0000256" key="2">
    <source>
        <dbReference type="ARBA" id="ARBA00022676"/>
    </source>
</evidence>
<comment type="caution">
    <text evidence="6">The sequence shown here is derived from an EMBL/GenBank/DDBJ whole genome shotgun (WGS) entry which is preliminary data.</text>
</comment>
<dbReference type="InterPro" id="IPR050271">
    <property type="entry name" value="UDP-glycosyltransferase"/>
</dbReference>
<dbReference type="Pfam" id="PF00201">
    <property type="entry name" value="UDPGT"/>
    <property type="match status" value="1"/>
</dbReference>
<keyword evidence="4" id="KW-0812">Transmembrane</keyword>
<dbReference type="GO" id="GO:0016757">
    <property type="term" value="F:glycosyltransferase activity"/>
    <property type="evidence" value="ECO:0007669"/>
    <property type="project" value="UniProtKB-KW"/>
</dbReference>
<keyword evidence="2" id="KW-0328">Glycosyltransferase</keyword>
<evidence type="ECO:0000256" key="5">
    <source>
        <dbReference type="SAM" id="SignalP"/>
    </source>
</evidence>
<feature type="transmembrane region" description="Helical" evidence="4">
    <location>
        <begin position="472"/>
        <end position="499"/>
    </location>
</feature>
<feature type="signal peptide" evidence="5">
    <location>
        <begin position="1"/>
        <end position="20"/>
    </location>
</feature>
<protein>
    <recommendedName>
        <fullName evidence="8">UDP-glucuronosyltransferase</fullName>
    </recommendedName>
</protein>
<evidence type="ECO:0000256" key="1">
    <source>
        <dbReference type="ARBA" id="ARBA00009995"/>
    </source>
</evidence>
<dbReference type="Proteomes" id="UP001516400">
    <property type="component" value="Unassembled WGS sequence"/>
</dbReference>
<dbReference type="CDD" id="cd03784">
    <property type="entry name" value="GT1_Gtf-like"/>
    <property type="match status" value="1"/>
</dbReference>
<keyword evidence="4" id="KW-0472">Membrane</keyword>
<dbReference type="AlphaFoldDB" id="A0ABD2NWV5"/>
<reference evidence="6 7" key="1">
    <citation type="journal article" date="2021" name="BMC Biol.">
        <title>Horizontally acquired antibacterial genes associated with adaptive radiation of ladybird beetles.</title>
        <authorList>
            <person name="Li H.S."/>
            <person name="Tang X.F."/>
            <person name="Huang Y.H."/>
            <person name="Xu Z.Y."/>
            <person name="Chen M.L."/>
            <person name="Du X.Y."/>
            <person name="Qiu B.Y."/>
            <person name="Chen P.T."/>
            <person name="Zhang W."/>
            <person name="Slipinski A."/>
            <person name="Escalona H.E."/>
            <person name="Waterhouse R.M."/>
            <person name="Zwick A."/>
            <person name="Pang H."/>
        </authorList>
    </citation>
    <scope>NUCLEOTIDE SEQUENCE [LARGE SCALE GENOMIC DNA]</scope>
    <source>
        <strain evidence="6">SYSU2018</strain>
    </source>
</reference>
<evidence type="ECO:0000313" key="6">
    <source>
        <dbReference type="EMBL" id="KAL3282882.1"/>
    </source>
</evidence>
<comment type="similarity">
    <text evidence="1">Belongs to the UDP-glycosyltransferase family.</text>
</comment>
<accession>A0ABD2NWV5</accession>
<keyword evidence="5" id="KW-0732">Signal</keyword>
<proteinExistence type="inferred from homology"/>
<dbReference type="EMBL" id="JABFTP020000144">
    <property type="protein sequence ID" value="KAL3282882.1"/>
    <property type="molecule type" value="Genomic_DNA"/>
</dbReference>
<dbReference type="PANTHER" id="PTHR48043">
    <property type="entry name" value="EG:EG0003.4 PROTEIN-RELATED"/>
    <property type="match status" value="1"/>
</dbReference>
<evidence type="ECO:0000256" key="4">
    <source>
        <dbReference type="SAM" id="Phobius"/>
    </source>
</evidence>
<keyword evidence="3" id="KW-0808">Transferase</keyword>
<keyword evidence="4" id="KW-1133">Transmembrane helix</keyword>
<dbReference type="PANTHER" id="PTHR48043:SF145">
    <property type="entry name" value="FI06409P-RELATED"/>
    <property type="match status" value="1"/>
</dbReference>
<evidence type="ECO:0008006" key="8">
    <source>
        <dbReference type="Google" id="ProtNLM"/>
    </source>
</evidence>
<evidence type="ECO:0000256" key="3">
    <source>
        <dbReference type="ARBA" id="ARBA00022679"/>
    </source>
</evidence>
<organism evidence="6 7">
    <name type="scientific">Cryptolaemus montrouzieri</name>
    <dbReference type="NCBI Taxonomy" id="559131"/>
    <lineage>
        <taxon>Eukaryota</taxon>
        <taxon>Metazoa</taxon>
        <taxon>Ecdysozoa</taxon>
        <taxon>Arthropoda</taxon>
        <taxon>Hexapoda</taxon>
        <taxon>Insecta</taxon>
        <taxon>Pterygota</taxon>
        <taxon>Neoptera</taxon>
        <taxon>Endopterygota</taxon>
        <taxon>Coleoptera</taxon>
        <taxon>Polyphaga</taxon>
        <taxon>Cucujiformia</taxon>
        <taxon>Coccinelloidea</taxon>
        <taxon>Coccinellidae</taxon>
        <taxon>Scymninae</taxon>
        <taxon>Scymnini</taxon>
        <taxon>Cryptolaemus</taxon>
    </lineage>
</organism>
<gene>
    <name evidence="6" type="ORF">HHI36_006040</name>
</gene>